<proteinExistence type="predicted"/>
<name>A0A4D6M9K2_VIGUN</name>
<evidence type="ECO:0000313" key="2">
    <source>
        <dbReference type="Proteomes" id="UP000501690"/>
    </source>
</evidence>
<keyword evidence="2" id="KW-1185">Reference proteome</keyword>
<accession>A0A4D6M9K2</accession>
<dbReference type="Proteomes" id="UP000501690">
    <property type="component" value="Linkage Group LG6"/>
</dbReference>
<protein>
    <submittedName>
        <fullName evidence="1">Uncharacterized protein</fullName>
    </submittedName>
</protein>
<evidence type="ECO:0000313" key="1">
    <source>
        <dbReference type="EMBL" id="QCD96504.1"/>
    </source>
</evidence>
<reference evidence="1 2" key="1">
    <citation type="submission" date="2019-04" db="EMBL/GenBank/DDBJ databases">
        <title>An improved genome assembly and genetic linkage map for asparagus bean, Vigna unguiculata ssp. sesquipedialis.</title>
        <authorList>
            <person name="Xia Q."/>
            <person name="Zhang R."/>
            <person name="Dong Y."/>
        </authorList>
    </citation>
    <scope>NUCLEOTIDE SEQUENCE [LARGE SCALE GENOMIC DNA]</scope>
    <source>
        <tissue evidence="1">Leaf</tissue>
    </source>
</reference>
<gene>
    <name evidence="1" type="ORF">DEO72_LG6g1208</name>
</gene>
<dbReference type="AlphaFoldDB" id="A0A4D6M9K2"/>
<dbReference type="EMBL" id="CP039350">
    <property type="protein sequence ID" value="QCD96504.1"/>
    <property type="molecule type" value="Genomic_DNA"/>
</dbReference>
<organism evidence="1 2">
    <name type="scientific">Vigna unguiculata</name>
    <name type="common">Cowpea</name>
    <dbReference type="NCBI Taxonomy" id="3917"/>
    <lineage>
        <taxon>Eukaryota</taxon>
        <taxon>Viridiplantae</taxon>
        <taxon>Streptophyta</taxon>
        <taxon>Embryophyta</taxon>
        <taxon>Tracheophyta</taxon>
        <taxon>Spermatophyta</taxon>
        <taxon>Magnoliopsida</taxon>
        <taxon>eudicotyledons</taxon>
        <taxon>Gunneridae</taxon>
        <taxon>Pentapetalae</taxon>
        <taxon>rosids</taxon>
        <taxon>fabids</taxon>
        <taxon>Fabales</taxon>
        <taxon>Fabaceae</taxon>
        <taxon>Papilionoideae</taxon>
        <taxon>50 kb inversion clade</taxon>
        <taxon>NPAAA clade</taxon>
        <taxon>indigoferoid/millettioid clade</taxon>
        <taxon>Phaseoleae</taxon>
        <taxon>Vigna</taxon>
    </lineage>
</organism>
<sequence>MQICGAARCGGISAAAVCVNGGHGWSCRCDGGVGDGCRISPARRMLLLLESRKDAGGGRAASSG</sequence>